<keyword evidence="7" id="KW-0813">Transport</keyword>
<feature type="transmembrane region" description="Helical" evidence="7">
    <location>
        <begin position="320"/>
        <end position="350"/>
    </location>
</feature>
<evidence type="ECO:0000256" key="1">
    <source>
        <dbReference type="ARBA" id="ARBA00004429"/>
    </source>
</evidence>
<feature type="transmembrane region" description="Helical" evidence="7">
    <location>
        <begin position="248"/>
        <end position="266"/>
    </location>
</feature>
<dbReference type="Pfam" id="PF06808">
    <property type="entry name" value="DctM"/>
    <property type="match status" value="1"/>
</dbReference>
<proteinExistence type="inferred from homology"/>
<feature type="transmembrane region" description="Helical" evidence="7">
    <location>
        <begin position="407"/>
        <end position="428"/>
    </location>
</feature>
<evidence type="ECO:0000256" key="4">
    <source>
        <dbReference type="ARBA" id="ARBA00022692"/>
    </source>
</evidence>
<keyword evidence="5 7" id="KW-1133">Transmembrane helix</keyword>
<evidence type="ECO:0000313" key="9">
    <source>
        <dbReference type="EMBL" id="QKV19170.1"/>
    </source>
</evidence>
<reference evidence="9 10" key="1">
    <citation type="submission" date="2020-06" db="EMBL/GenBank/DDBJ databases">
        <title>Oricola thermophila sp. nov. isolated from a tidal sediments.</title>
        <authorList>
            <person name="Kwon K.K."/>
            <person name="Yang S.-H."/>
            <person name="Park M.-J."/>
        </authorList>
    </citation>
    <scope>NUCLEOTIDE SEQUENCE [LARGE SCALE GENOMIC DNA]</scope>
    <source>
        <strain evidence="9 10">MEBiC13590</strain>
    </source>
</reference>
<protein>
    <recommendedName>
        <fullName evidence="7">TRAP transporter large permease protein</fullName>
    </recommendedName>
</protein>
<feature type="transmembrane region" description="Helical" evidence="7">
    <location>
        <begin position="362"/>
        <end position="387"/>
    </location>
</feature>
<feature type="transmembrane region" description="Helical" evidence="7">
    <location>
        <begin position="100"/>
        <end position="124"/>
    </location>
</feature>
<evidence type="ECO:0000313" key="10">
    <source>
        <dbReference type="Proteomes" id="UP000509367"/>
    </source>
</evidence>
<comment type="subunit">
    <text evidence="7">The complex comprises the extracytoplasmic solute receptor protein and the two transmembrane proteins.</text>
</comment>
<evidence type="ECO:0000256" key="3">
    <source>
        <dbReference type="ARBA" id="ARBA00022519"/>
    </source>
</evidence>
<feature type="transmembrane region" description="Helical" evidence="7">
    <location>
        <begin position="12"/>
        <end position="39"/>
    </location>
</feature>
<evidence type="ECO:0000256" key="6">
    <source>
        <dbReference type="ARBA" id="ARBA00023136"/>
    </source>
</evidence>
<feature type="transmembrane region" description="Helical" evidence="7">
    <location>
        <begin position="221"/>
        <end position="242"/>
    </location>
</feature>
<keyword evidence="2" id="KW-1003">Cell membrane</keyword>
<dbReference type="PANTHER" id="PTHR33362">
    <property type="entry name" value="SIALIC ACID TRAP TRANSPORTER PERMEASE PROTEIN SIAT-RELATED"/>
    <property type="match status" value="1"/>
</dbReference>
<name>A0A6N1VE12_9HYPH</name>
<organism evidence="9 10">
    <name type="scientific">Oricola thermophila</name>
    <dbReference type="NCBI Taxonomy" id="2742145"/>
    <lineage>
        <taxon>Bacteria</taxon>
        <taxon>Pseudomonadati</taxon>
        <taxon>Pseudomonadota</taxon>
        <taxon>Alphaproteobacteria</taxon>
        <taxon>Hyphomicrobiales</taxon>
        <taxon>Ahrensiaceae</taxon>
        <taxon>Oricola</taxon>
    </lineage>
</organism>
<comment type="subcellular location">
    <subcellularLocation>
        <location evidence="1 7">Cell inner membrane</location>
        <topology evidence="1 7">Multi-pass membrane protein</topology>
    </subcellularLocation>
</comment>
<feature type="transmembrane region" description="Helical" evidence="7">
    <location>
        <begin position="60"/>
        <end position="80"/>
    </location>
</feature>
<keyword evidence="4 7" id="KW-0812">Transmembrane</keyword>
<dbReference type="NCBIfam" id="TIGR00786">
    <property type="entry name" value="dctM"/>
    <property type="match status" value="1"/>
</dbReference>
<dbReference type="KEGG" id="orm:HTY61_12240"/>
<comment type="similarity">
    <text evidence="7">Belongs to the TRAP transporter large permease family.</text>
</comment>
<feature type="transmembrane region" description="Helical" evidence="7">
    <location>
        <begin position="145"/>
        <end position="168"/>
    </location>
</feature>
<dbReference type="GO" id="GO:0005886">
    <property type="term" value="C:plasma membrane"/>
    <property type="evidence" value="ECO:0007669"/>
    <property type="project" value="UniProtKB-SubCell"/>
</dbReference>
<gene>
    <name evidence="9" type="ORF">HTY61_12240</name>
</gene>
<comment type="function">
    <text evidence="7">Part of the tripartite ATP-independent periplasmic (TRAP) transport system.</text>
</comment>
<evidence type="ECO:0000259" key="8">
    <source>
        <dbReference type="Pfam" id="PF06808"/>
    </source>
</evidence>
<keyword evidence="3 7" id="KW-0997">Cell inner membrane</keyword>
<dbReference type="RefSeq" id="WP_175277062.1">
    <property type="nucleotide sequence ID" value="NZ_CP054836.1"/>
</dbReference>
<dbReference type="AlphaFoldDB" id="A0A6N1VE12"/>
<dbReference type="InterPro" id="IPR004681">
    <property type="entry name" value="TRAP_DctM"/>
</dbReference>
<dbReference type="InterPro" id="IPR010656">
    <property type="entry name" value="DctM"/>
</dbReference>
<keyword evidence="6 7" id="KW-0472">Membrane</keyword>
<evidence type="ECO:0000256" key="2">
    <source>
        <dbReference type="ARBA" id="ARBA00022475"/>
    </source>
</evidence>
<accession>A0A6N1VE12</accession>
<dbReference type="GO" id="GO:0022857">
    <property type="term" value="F:transmembrane transporter activity"/>
    <property type="evidence" value="ECO:0007669"/>
    <property type="project" value="UniProtKB-UniRule"/>
</dbReference>
<dbReference type="Proteomes" id="UP000509367">
    <property type="component" value="Chromosome"/>
</dbReference>
<sequence length="434" mass="45263">MSDFAIGLCGIGAMFVLMILRMPVGMAMLAVGYFGTVILNGTRSANALLLTETFSSASNYSLTVIPLFVLMGNIASAAGFSSRLYEAAFAWVGWLRGGLASASIVGCAAFSAVSGSSVATAVTIGRVALPEMKRFGYSDALSTGAVAAGGTLGFLIPPSTGFVIYAILTEESIGQLFMAGILPGLLLTAFFMGAIAFVTLRNPGAGPRGEFVPFEERFKALLRAMPLLLVIVVSIGGIYLGIFTPVEAAGVGAGMVALMAGISGNMNREQAVKAVSDTVRTTAMLYLIIIGASVLNPFLALTELPATLGETMTAAGFGPYGLLFLIVLAYLALGMFMDGLAMLVVTIPIFFPIVTAAGFDPIWFGVIAVIVIEMGMITPPVGLNVFVVKSVAEDVSMGTIFRGVLPFWFAMAACLLVIVVFPQIALLIPQAMFR</sequence>
<keyword evidence="10" id="KW-1185">Reference proteome</keyword>
<feature type="domain" description="TRAP C4-dicarboxylate transport system permease DctM subunit" evidence="8">
    <location>
        <begin position="11"/>
        <end position="424"/>
    </location>
</feature>
<dbReference type="PANTHER" id="PTHR33362:SF5">
    <property type="entry name" value="C4-DICARBOXYLATE TRAP TRANSPORTER LARGE PERMEASE PROTEIN DCTM"/>
    <property type="match status" value="1"/>
</dbReference>
<dbReference type="EMBL" id="CP054836">
    <property type="protein sequence ID" value="QKV19170.1"/>
    <property type="molecule type" value="Genomic_DNA"/>
</dbReference>
<evidence type="ECO:0000256" key="5">
    <source>
        <dbReference type="ARBA" id="ARBA00022989"/>
    </source>
</evidence>
<feature type="transmembrane region" description="Helical" evidence="7">
    <location>
        <begin position="174"/>
        <end position="200"/>
    </location>
</feature>
<dbReference type="PIRSF" id="PIRSF006066">
    <property type="entry name" value="HI0050"/>
    <property type="match status" value="1"/>
</dbReference>
<evidence type="ECO:0000256" key="7">
    <source>
        <dbReference type="RuleBase" id="RU369079"/>
    </source>
</evidence>
<feature type="transmembrane region" description="Helical" evidence="7">
    <location>
        <begin position="278"/>
        <end position="300"/>
    </location>
</feature>